<reference evidence="2" key="1">
    <citation type="journal article" date="2012" name="Mol. Plant Microbe Interact.">
        <title>A highly conserved effector in Fusarium oxysporum is required for full virulence on Arabidopsis.</title>
        <authorList>
            <person name="Thatcher L.F."/>
            <person name="Gardiner D.M."/>
            <person name="Kazan K."/>
            <person name="Manners J."/>
        </authorList>
    </citation>
    <scope>NUCLEOTIDE SEQUENCE [LARGE SCALE GENOMIC DNA]</scope>
    <source>
        <strain evidence="2">Fo5176</strain>
    </source>
</reference>
<name>A0A0D2Y715_FUSOF</name>
<evidence type="ECO:0000313" key="1">
    <source>
        <dbReference type="EnsemblFungi" id="FOXG_12075P0"/>
    </source>
</evidence>
<reference evidence="1" key="2">
    <citation type="submission" date="2025-08" db="UniProtKB">
        <authorList>
            <consortium name="EnsemblFungi"/>
        </authorList>
    </citation>
    <scope>IDENTIFICATION</scope>
    <source>
        <strain evidence="1">4287 / CBS 123668 / FGSC 9935 / NRRL 34936</strain>
    </source>
</reference>
<proteinExistence type="predicted"/>
<evidence type="ECO:0000313" key="2">
    <source>
        <dbReference type="Proteomes" id="UP000002489"/>
    </source>
</evidence>
<dbReference type="AlphaFoldDB" id="A0A0D2Y715"/>
<accession>A0A0D2Y715</accession>
<protein>
    <submittedName>
        <fullName evidence="1">Uncharacterized protein</fullName>
    </submittedName>
</protein>
<organism evidence="1 2">
    <name type="scientific">Fusarium oxysporum (strain Fo5176)</name>
    <name type="common">Fusarium vascular wilt</name>
    <dbReference type="NCBI Taxonomy" id="660025"/>
    <lineage>
        <taxon>Eukaryota</taxon>
        <taxon>Fungi</taxon>
        <taxon>Dikarya</taxon>
        <taxon>Ascomycota</taxon>
        <taxon>Pezizomycotina</taxon>
        <taxon>Sordariomycetes</taxon>
        <taxon>Hypocreomycetidae</taxon>
        <taxon>Hypocreales</taxon>
        <taxon>Nectriaceae</taxon>
        <taxon>Fusarium</taxon>
        <taxon>Fusarium oxysporum species complex</taxon>
    </lineage>
</organism>
<dbReference type="EnsemblFungi" id="FOXG_12075T0">
    <property type="protein sequence ID" value="FOXG_12075P0"/>
    <property type="gene ID" value="FOXG_12075"/>
</dbReference>
<dbReference type="Proteomes" id="UP000002489">
    <property type="component" value="Unassembled WGS sequence"/>
</dbReference>
<sequence length="114" mass="13570">MHRDVMAFVHRHRSEITAAFLEICLSQSEVEPGEIRDQSGSMSLQERMDLWDKNEDLDGTSVEEGLESLEIWERDEEDISKEIWILPCKNYPRFSLFEIRYYLHFHHLIESAEV</sequence>